<reference evidence="3" key="1">
    <citation type="submission" date="2016-11" db="UniProtKB">
        <authorList>
            <consortium name="WormBaseParasite"/>
        </authorList>
    </citation>
    <scope>IDENTIFICATION</scope>
</reference>
<protein>
    <submittedName>
        <fullName evidence="3">G_PROTEIN_RECEP_F1_2 domain-containing protein</fullName>
    </submittedName>
</protein>
<dbReference type="InterPro" id="IPR019421">
    <property type="entry name" value="7TM_GPCR_serpentine_rcpt_Srd"/>
</dbReference>
<proteinExistence type="predicted"/>
<dbReference type="Proteomes" id="UP000095281">
    <property type="component" value="Unplaced"/>
</dbReference>
<keyword evidence="2" id="KW-1185">Reference proteome</keyword>
<evidence type="ECO:0000313" key="2">
    <source>
        <dbReference type="Proteomes" id="UP000095281"/>
    </source>
</evidence>
<sequence>MIEVYSSIIVYLEAIGLFSNLLLICLIIRYTMNEMKVYNRILLQTCIVDIILIFVFAVVQPVFVSDNGIGTVWEYGPTHYLPTPWQCICFMIFAFITRFTTMNVCSQFVFRYLTVVR</sequence>
<dbReference type="AlphaFoldDB" id="A0A1I8BC38"/>
<organism evidence="2 3">
    <name type="scientific">Meloidogyne hapla</name>
    <name type="common">Root-knot nematode worm</name>
    <dbReference type="NCBI Taxonomy" id="6305"/>
    <lineage>
        <taxon>Eukaryota</taxon>
        <taxon>Metazoa</taxon>
        <taxon>Ecdysozoa</taxon>
        <taxon>Nematoda</taxon>
        <taxon>Chromadorea</taxon>
        <taxon>Rhabditida</taxon>
        <taxon>Tylenchina</taxon>
        <taxon>Tylenchomorpha</taxon>
        <taxon>Tylenchoidea</taxon>
        <taxon>Meloidogynidae</taxon>
        <taxon>Meloidogyninae</taxon>
        <taxon>Meloidogyne</taxon>
    </lineage>
</organism>
<keyword evidence="1" id="KW-1133">Transmembrane helix</keyword>
<dbReference type="Pfam" id="PF10317">
    <property type="entry name" value="7TM_GPCR_Srd"/>
    <property type="match status" value="1"/>
</dbReference>
<accession>A0A1I8BC38</accession>
<keyword evidence="1" id="KW-0472">Membrane</keyword>
<name>A0A1I8BC38_MELHA</name>
<feature type="transmembrane region" description="Helical" evidence="1">
    <location>
        <begin position="6"/>
        <end position="29"/>
    </location>
</feature>
<evidence type="ECO:0000256" key="1">
    <source>
        <dbReference type="SAM" id="Phobius"/>
    </source>
</evidence>
<dbReference type="WBParaSite" id="MhA1_Contig1957.frz3.gene7">
    <property type="protein sequence ID" value="MhA1_Contig1957.frz3.gene7"/>
    <property type="gene ID" value="MhA1_Contig1957.frz3.gene7"/>
</dbReference>
<feature type="transmembrane region" description="Helical" evidence="1">
    <location>
        <begin position="83"/>
        <end position="101"/>
    </location>
</feature>
<feature type="transmembrane region" description="Helical" evidence="1">
    <location>
        <begin position="41"/>
        <end position="63"/>
    </location>
</feature>
<evidence type="ECO:0000313" key="3">
    <source>
        <dbReference type="WBParaSite" id="MhA1_Contig1957.frz3.gene7"/>
    </source>
</evidence>
<keyword evidence="1" id="KW-0812">Transmembrane</keyword>